<dbReference type="Proteomes" id="UP000502996">
    <property type="component" value="Chromosome"/>
</dbReference>
<accession>A0A6G6WG17</accession>
<dbReference type="InterPro" id="IPR011989">
    <property type="entry name" value="ARM-like"/>
</dbReference>
<dbReference type="RefSeq" id="WP_165234897.1">
    <property type="nucleotide sequence ID" value="NZ_CP049257.1"/>
</dbReference>
<dbReference type="Gene3D" id="1.25.10.10">
    <property type="entry name" value="Leucine-rich Repeat Variant"/>
    <property type="match status" value="1"/>
</dbReference>
<dbReference type="InterPro" id="IPR016024">
    <property type="entry name" value="ARM-type_fold"/>
</dbReference>
<dbReference type="KEGG" id="nano:G5V58_16155"/>
<name>A0A6G6WG17_9ACTN</name>
<evidence type="ECO:0000313" key="1">
    <source>
        <dbReference type="EMBL" id="QIG44103.1"/>
    </source>
</evidence>
<organism evidence="1 2">
    <name type="scientific">Nocardioides anomalus</name>
    <dbReference type="NCBI Taxonomy" id="2712223"/>
    <lineage>
        <taxon>Bacteria</taxon>
        <taxon>Bacillati</taxon>
        <taxon>Actinomycetota</taxon>
        <taxon>Actinomycetes</taxon>
        <taxon>Propionibacteriales</taxon>
        <taxon>Nocardioidaceae</taxon>
        <taxon>Nocardioides</taxon>
    </lineage>
</organism>
<gene>
    <name evidence="1" type="ORF">G5V58_16155</name>
</gene>
<reference evidence="1 2" key="1">
    <citation type="submission" date="2020-02" db="EMBL/GenBank/DDBJ databases">
        <title>Full genome sequence of Nocardioides sp. R-3366.</title>
        <authorList>
            <person name="Im W.-T."/>
        </authorList>
    </citation>
    <scope>NUCLEOTIDE SEQUENCE [LARGE SCALE GENOMIC DNA]</scope>
    <source>
        <strain evidence="1 2">R-3366</strain>
    </source>
</reference>
<dbReference type="SUPFAM" id="SSF48371">
    <property type="entry name" value="ARM repeat"/>
    <property type="match status" value="1"/>
</dbReference>
<dbReference type="AlphaFoldDB" id="A0A6G6WG17"/>
<sequence>MRTEPPVAVSIRALADRLGTDRFVEVCSDLLEGAPRERYVAELRGLTRLDRLPDPRSWHDYWLRTWGARGLLHVWDDRATPAVRHGLGDEHWRPVEMCLKVVAAHDVAGAGDRAAALTAHERPRVRAQALRALAVVGDTEHVAAVRDRLADPDEAVRRQAARALAALERRLDLA</sequence>
<protein>
    <submittedName>
        <fullName evidence="1">HEAT repeat domain-containing protein</fullName>
    </submittedName>
</protein>
<dbReference type="Pfam" id="PF13646">
    <property type="entry name" value="HEAT_2"/>
    <property type="match status" value="1"/>
</dbReference>
<keyword evidence="2" id="KW-1185">Reference proteome</keyword>
<evidence type="ECO:0000313" key="2">
    <source>
        <dbReference type="Proteomes" id="UP000502996"/>
    </source>
</evidence>
<proteinExistence type="predicted"/>
<dbReference type="EMBL" id="CP049257">
    <property type="protein sequence ID" value="QIG44103.1"/>
    <property type="molecule type" value="Genomic_DNA"/>
</dbReference>